<evidence type="ECO:0000313" key="5">
    <source>
        <dbReference type="EMBL" id="MBP1990616.1"/>
    </source>
</evidence>
<evidence type="ECO:0000256" key="2">
    <source>
        <dbReference type="ARBA" id="ARBA00023125"/>
    </source>
</evidence>
<protein>
    <submittedName>
        <fullName evidence="5">AraC-like DNA-binding protein</fullName>
    </submittedName>
</protein>
<dbReference type="InterPro" id="IPR037923">
    <property type="entry name" value="HTH-like"/>
</dbReference>
<comment type="caution">
    <text evidence="5">The sequence shown here is derived from an EMBL/GenBank/DDBJ whole genome shotgun (WGS) entry which is preliminary data.</text>
</comment>
<dbReference type="Pfam" id="PF12833">
    <property type="entry name" value="HTH_18"/>
    <property type="match status" value="1"/>
</dbReference>
<gene>
    <name evidence="5" type="ORF">J2Z66_002222</name>
</gene>
<dbReference type="Proteomes" id="UP001519287">
    <property type="component" value="Unassembled WGS sequence"/>
</dbReference>
<name>A0ABS4IUC0_9BACL</name>
<keyword evidence="3" id="KW-0804">Transcription</keyword>
<evidence type="ECO:0000313" key="6">
    <source>
        <dbReference type="Proteomes" id="UP001519287"/>
    </source>
</evidence>
<evidence type="ECO:0000256" key="3">
    <source>
        <dbReference type="ARBA" id="ARBA00023163"/>
    </source>
</evidence>
<dbReference type="EMBL" id="JAGGLB010000005">
    <property type="protein sequence ID" value="MBP1990616.1"/>
    <property type="molecule type" value="Genomic_DNA"/>
</dbReference>
<dbReference type="Gene3D" id="1.10.10.60">
    <property type="entry name" value="Homeodomain-like"/>
    <property type="match status" value="2"/>
</dbReference>
<dbReference type="RefSeq" id="WP_209971369.1">
    <property type="nucleotide sequence ID" value="NZ_JAGGLB010000005.1"/>
</dbReference>
<sequence>MDRFEKITNHIESLIHAFKSNLDLIEINSAFRWTDIGWNVPPGARTDFEIKYVVRGQTNLQLAGDSSIGIPGDLFFVDNHKGHRCEHGNFTLFSFSFTVQKETTAGKALYETIQEIFRRLPIKIKLEIHGRMIRRYTEIIKDISLKPYGYELNLKFFAIQLFIEVARVCLVIQSSASNITPYQYNKYSEVVTDIIVYLQEHTEVNIDLQELGSRYMLNPRYLNRIFKGATGYPIFRYHQMIKVEKAKKLLSTSSLNVLEIALELGFESSQSFSKFYKKMTLLAPSEFRKMST</sequence>
<accession>A0ABS4IUC0</accession>
<dbReference type="InterPro" id="IPR018060">
    <property type="entry name" value="HTH_AraC"/>
</dbReference>
<keyword evidence="2" id="KW-0238">DNA-binding</keyword>
<feature type="domain" description="HTH araC/xylS-type" evidence="4">
    <location>
        <begin position="192"/>
        <end position="290"/>
    </location>
</feature>
<dbReference type="PANTHER" id="PTHR43280:SF2">
    <property type="entry name" value="HTH-TYPE TRANSCRIPTIONAL REGULATOR EXSA"/>
    <property type="match status" value="1"/>
</dbReference>
<dbReference type="PROSITE" id="PS01124">
    <property type="entry name" value="HTH_ARAC_FAMILY_2"/>
    <property type="match status" value="1"/>
</dbReference>
<dbReference type="PANTHER" id="PTHR43280">
    <property type="entry name" value="ARAC-FAMILY TRANSCRIPTIONAL REGULATOR"/>
    <property type="match status" value="1"/>
</dbReference>
<dbReference type="SUPFAM" id="SSF51215">
    <property type="entry name" value="Regulatory protein AraC"/>
    <property type="match status" value="1"/>
</dbReference>
<organism evidence="5 6">
    <name type="scientific">Paenibacillus eucommiae</name>
    <dbReference type="NCBI Taxonomy" id="1355755"/>
    <lineage>
        <taxon>Bacteria</taxon>
        <taxon>Bacillati</taxon>
        <taxon>Bacillota</taxon>
        <taxon>Bacilli</taxon>
        <taxon>Bacillales</taxon>
        <taxon>Paenibacillaceae</taxon>
        <taxon>Paenibacillus</taxon>
    </lineage>
</organism>
<dbReference type="PRINTS" id="PR00032">
    <property type="entry name" value="HTHARAC"/>
</dbReference>
<evidence type="ECO:0000259" key="4">
    <source>
        <dbReference type="PROSITE" id="PS01124"/>
    </source>
</evidence>
<evidence type="ECO:0000256" key="1">
    <source>
        <dbReference type="ARBA" id="ARBA00023015"/>
    </source>
</evidence>
<dbReference type="InterPro" id="IPR020449">
    <property type="entry name" value="Tscrpt_reg_AraC-type_HTH"/>
</dbReference>
<dbReference type="InterPro" id="IPR009057">
    <property type="entry name" value="Homeodomain-like_sf"/>
</dbReference>
<dbReference type="SUPFAM" id="SSF46689">
    <property type="entry name" value="Homeodomain-like"/>
    <property type="match status" value="2"/>
</dbReference>
<keyword evidence="6" id="KW-1185">Reference proteome</keyword>
<keyword evidence="1" id="KW-0805">Transcription regulation</keyword>
<dbReference type="SMART" id="SM00342">
    <property type="entry name" value="HTH_ARAC"/>
    <property type="match status" value="1"/>
</dbReference>
<proteinExistence type="predicted"/>
<reference evidence="5 6" key="1">
    <citation type="submission" date="2021-03" db="EMBL/GenBank/DDBJ databases">
        <title>Genomic Encyclopedia of Type Strains, Phase IV (KMG-IV): sequencing the most valuable type-strain genomes for metagenomic binning, comparative biology and taxonomic classification.</title>
        <authorList>
            <person name="Goeker M."/>
        </authorList>
    </citation>
    <scope>NUCLEOTIDE SEQUENCE [LARGE SCALE GENOMIC DNA]</scope>
    <source>
        <strain evidence="5 6">DSM 26048</strain>
    </source>
</reference>